<protein>
    <submittedName>
        <fullName evidence="2">Uncharacterized protein</fullName>
    </submittedName>
</protein>
<organism evidence="2 3">
    <name type="scientific">Kineosporia mesophila</name>
    <dbReference type="NCBI Taxonomy" id="566012"/>
    <lineage>
        <taxon>Bacteria</taxon>
        <taxon>Bacillati</taxon>
        <taxon>Actinomycetota</taxon>
        <taxon>Actinomycetes</taxon>
        <taxon>Kineosporiales</taxon>
        <taxon>Kineosporiaceae</taxon>
        <taxon>Kineosporia</taxon>
    </lineage>
</organism>
<comment type="caution">
    <text evidence="2">The sequence shown here is derived from an EMBL/GenBank/DDBJ whole genome shotgun (WGS) entry which is preliminary data.</text>
</comment>
<dbReference type="Pfam" id="PF19827">
    <property type="entry name" value="DUF6308"/>
    <property type="match status" value="1"/>
</dbReference>
<feature type="compositionally biased region" description="Low complexity" evidence="1">
    <location>
        <begin position="218"/>
        <end position="237"/>
    </location>
</feature>
<evidence type="ECO:0000256" key="1">
    <source>
        <dbReference type="SAM" id="MobiDB-lite"/>
    </source>
</evidence>
<sequence length="237" mass="26086">MAVTALRIGRFSVSVAKAETWVRQYTAERTRPVYAYPAYDGYRESERTGPLEDADLLAPVLLNVRPTLESYYWLQSRLPVLNEALDRIPRDASVHDTDLNLLEPLFAVLDDNTRWGVQMTTLAKVLHRKRPGFIPLWDNQVRACYLGTDAPLQRVPSRSRGQFAVAVATAMRDDLAAAAPAWEALATIASEPATTPLRVLDIVAWNLGKDGESVPRQADPADPANPAGPADAIVSEP</sequence>
<dbReference type="Proteomes" id="UP001501074">
    <property type="component" value="Unassembled WGS sequence"/>
</dbReference>
<evidence type="ECO:0000313" key="2">
    <source>
        <dbReference type="EMBL" id="GAA3598780.1"/>
    </source>
</evidence>
<reference evidence="3" key="1">
    <citation type="journal article" date="2019" name="Int. J. Syst. Evol. Microbiol.">
        <title>The Global Catalogue of Microorganisms (GCM) 10K type strain sequencing project: providing services to taxonomists for standard genome sequencing and annotation.</title>
        <authorList>
            <consortium name="The Broad Institute Genomics Platform"/>
            <consortium name="The Broad Institute Genome Sequencing Center for Infectious Disease"/>
            <person name="Wu L."/>
            <person name="Ma J."/>
        </authorList>
    </citation>
    <scope>NUCLEOTIDE SEQUENCE [LARGE SCALE GENOMIC DNA]</scope>
    <source>
        <strain evidence="3">JCM 16902</strain>
    </source>
</reference>
<dbReference type="EMBL" id="BAAAZO010000002">
    <property type="protein sequence ID" value="GAA3598780.1"/>
    <property type="molecule type" value="Genomic_DNA"/>
</dbReference>
<keyword evidence="3" id="KW-1185">Reference proteome</keyword>
<proteinExistence type="predicted"/>
<gene>
    <name evidence="2" type="ORF">GCM10022223_12700</name>
</gene>
<feature type="region of interest" description="Disordered" evidence="1">
    <location>
        <begin position="211"/>
        <end position="237"/>
    </location>
</feature>
<evidence type="ECO:0000313" key="3">
    <source>
        <dbReference type="Proteomes" id="UP001501074"/>
    </source>
</evidence>
<accession>A0ABP6Z5M8</accession>
<name>A0ABP6Z5M8_9ACTN</name>
<dbReference type="RefSeq" id="WP_231489225.1">
    <property type="nucleotide sequence ID" value="NZ_BAAAZO010000002.1"/>
</dbReference>
<dbReference type="InterPro" id="IPR046275">
    <property type="entry name" value="DUF6308"/>
</dbReference>